<dbReference type="InterPro" id="IPR012910">
    <property type="entry name" value="Plug_dom"/>
</dbReference>
<dbReference type="SUPFAM" id="SSF56935">
    <property type="entry name" value="Porins"/>
    <property type="match status" value="1"/>
</dbReference>
<evidence type="ECO:0000259" key="14">
    <source>
        <dbReference type="Pfam" id="PF07715"/>
    </source>
</evidence>
<evidence type="ECO:0000256" key="11">
    <source>
        <dbReference type="RuleBase" id="RU003357"/>
    </source>
</evidence>
<protein>
    <submittedName>
        <fullName evidence="15">Iron complex outermembrane receptor protein</fullName>
    </submittedName>
</protein>
<feature type="domain" description="TonB-dependent receptor-like beta-barrel" evidence="13">
    <location>
        <begin position="296"/>
        <end position="747"/>
    </location>
</feature>
<keyword evidence="2 10" id="KW-0813">Transport</keyword>
<gene>
    <name evidence="15" type="ORF">EV148_1028</name>
</gene>
<evidence type="ECO:0000256" key="9">
    <source>
        <dbReference type="ARBA" id="ARBA00023237"/>
    </source>
</evidence>
<evidence type="ECO:0000256" key="7">
    <source>
        <dbReference type="ARBA" id="ARBA00023077"/>
    </source>
</evidence>
<dbReference type="PROSITE" id="PS52016">
    <property type="entry name" value="TONB_DEPENDENT_REC_3"/>
    <property type="match status" value="1"/>
</dbReference>
<dbReference type="Proteomes" id="UP000294862">
    <property type="component" value="Unassembled WGS sequence"/>
</dbReference>
<dbReference type="EMBL" id="SLWQ01000002">
    <property type="protein sequence ID" value="TCO41658.1"/>
    <property type="molecule type" value="Genomic_DNA"/>
</dbReference>
<feature type="chain" id="PRO_5020221371" evidence="12">
    <location>
        <begin position="38"/>
        <end position="771"/>
    </location>
</feature>
<keyword evidence="7 11" id="KW-0798">TonB box</keyword>
<evidence type="ECO:0000256" key="12">
    <source>
        <dbReference type="SAM" id="SignalP"/>
    </source>
</evidence>
<evidence type="ECO:0000256" key="6">
    <source>
        <dbReference type="ARBA" id="ARBA00023065"/>
    </source>
</evidence>
<dbReference type="InterPro" id="IPR039426">
    <property type="entry name" value="TonB-dep_rcpt-like"/>
</dbReference>
<evidence type="ECO:0000256" key="4">
    <source>
        <dbReference type="ARBA" id="ARBA00022692"/>
    </source>
</evidence>
<dbReference type="InterPro" id="IPR000531">
    <property type="entry name" value="Beta-barrel_TonB"/>
</dbReference>
<dbReference type="PANTHER" id="PTHR30069:SF53">
    <property type="entry name" value="COLICIN I RECEPTOR-RELATED"/>
    <property type="match status" value="1"/>
</dbReference>
<keyword evidence="5 12" id="KW-0732">Signal</keyword>
<proteinExistence type="inferred from homology"/>
<keyword evidence="6" id="KW-0406">Ion transport</keyword>
<dbReference type="Pfam" id="PF00593">
    <property type="entry name" value="TonB_dep_Rec_b-barrel"/>
    <property type="match status" value="1"/>
</dbReference>
<keyword evidence="15" id="KW-0675">Receptor</keyword>
<comment type="similarity">
    <text evidence="10 11">Belongs to the TonB-dependent receptor family.</text>
</comment>
<dbReference type="CDD" id="cd01347">
    <property type="entry name" value="ligand_gated_channel"/>
    <property type="match status" value="1"/>
</dbReference>
<organism evidence="15 16">
    <name type="scientific">Dokdonella fugitiva</name>
    <dbReference type="NCBI Taxonomy" id="328517"/>
    <lineage>
        <taxon>Bacteria</taxon>
        <taxon>Pseudomonadati</taxon>
        <taxon>Pseudomonadota</taxon>
        <taxon>Gammaproteobacteria</taxon>
        <taxon>Lysobacterales</taxon>
        <taxon>Rhodanobacteraceae</taxon>
        <taxon>Dokdonella</taxon>
    </lineage>
</organism>
<dbReference type="GO" id="GO:0044718">
    <property type="term" value="P:siderophore transmembrane transport"/>
    <property type="evidence" value="ECO:0007669"/>
    <property type="project" value="TreeGrafter"/>
</dbReference>
<reference evidence="15 16" key="1">
    <citation type="journal article" date="2015" name="Stand. Genomic Sci.">
        <title>Genomic Encyclopedia of Bacterial and Archaeal Type Strains, Phase III: the genomes of soil and plant-associated and newly described type strains.</title>
        <authorList>
            <person name="Whitman W.B."/>
            <person name="Woyke T."/>
            <person name="Klenk H.P."/>
            <person name="Zhou Y."/>
            <person name="Lilburn T.G."/>
            <person name="Beck B.J."/>
            <person name="De Vos P."/>
            <person name="Vandamme P."/>
            <person name="Eisen J.A."/>
            <person name="Garrity G."/>
            <person name="Hugenholtz P."/>
            <person name="Kyrpides N.C."/>
        </authorList>
    </citation>
    <scope>NUCLEOTIDE SEQUENCE [LARGE SCALE GENOMIC DNA]</scope>
    <source>
        <strain evidence="15 16">A3</strain>
    </source>
</reference>
<dbReference type="Pfam" id="PF07715">
    <property type="entry name" value="Plug"/>
    <property type="match status" value="1"/>
</dbReference>
<dbReference type="Gene3D" id="2.170.130.10">
    <property type="entry name" value="TonB-dependent receptor, plug domain"/>
    <property type="match status" value="1"/>
</dbReference>
<dbReference type="GO" id="GO:0015344">
    <property type="term" value="F:siderophore uptake transmembrane transporter activity"/>
    <property type="evidence" value="ECO:0007669"/>
    <property type="project" value="TreeGrafter"/>
</dbReference>
<dbReference type="Gene3D" id="2.40.170.20">
    <property type="entry name" value="TonB-dependent receptor, beta-barrel domain"/>
    <property type="match status" value="1"/>
</dbReference>
<comment type="caution">
    <text evidence="15">The sequence shown here is derived from an EMBL/GenBank/DDBJ whole genome shotgun (WGS) entry which is preliminary data.</text>
</comment>
<evidence type="ECO:0000259" key="13">
    <source>
        <dbReference type="Pfam" id="PF00593"/>
    </source>
</evidence>
<dbReference type="InterPro" id="IPR036942">
    <property type="entry name" value="Beta-barrel_TonB_sf"/>
</dbReference>
<dbReference type="AlphaFoldDB" id="A0A4R2IDM0"/>
<dbReference type="PANTHER" id="PTHR30069">
    <property type="entry name" value="TONB-DEPENDENT OUTER MEMBRANE RECEPTOR"/>
    <property type="match status" value="1"/>
</dbReference>
<evidence type="ECO:0000256" key="10">
    <source>
        <dbReference type="PROSITE-ProRule" id="PRU01360"/>
    </source>
</evidence>
<dbReference type="OrthoDB" id="9764669at2"/>
<dbReference type="RefSeq" id="WP_131994047.1">
    <property type="nucleotide sequence ID" value="NZ_SLWQ01000002.1"/>
</dbReference>
<evidence type="ECO:0000256" key="1">
    <source>
        <dbReference type="ARBA" id="ARBA00004571"/>
    </source>
</evidence>
<keyword evidence="9 10" id="KW-0998">Cell outer membrane</keyword>
<sequence>MVQRTCGRARVRAGRARPPLRTVAVAALLALAPAARASDDTRADAAPDATATTPLPGVVVHADGNDAIESPAFPASTATVDADEIDATVNAIDVEDAIKYLPSLFVRKRNYGDTQPVLATRTWGVGSSARTLVYVDDVLISALVANNNTLGAPRWGMAAPAEVDHMTMLYGPFSAAYAGNSIGGVLHIVTRTPERTEFTFEQSGALQSFDRYRTSGDHPTSQASATAGGRAGAASWFVGANVQDSFSQPLAFITGAMPPPGTTGAIDATNKLGQTADVFGAGGLLHTRMHALNGRVSWDFTPWLRATWLAGWWNNDADSRVETYLRDAVGRATFGHVAGFANNHYTVDQAHLMQALSLRTDTHGRWDGEAVITHYDYLHDRQLSPAGVGDGTTFTPNGRRADLGGTNWSTLDLQGTWRPAAHEVAFGAHVDEYTLDNATRNTTAWRDAGSATTLFTAGAGTTRTSALWLQDAWSLAPAWFATFGVRAERWRARDGFNVSGGTTIVQPNRSDSAWSPKATLSWTPSADWRVSGSLGRAVRFPTVSELYQIVSTGSTFVSPNPDLRPERALSGELALERTGERGTLRISVFEEAMRDALISQTSTIEGVAAPVSFVDNVGRLRNRGVELVAQCKDAGLHGLDLAASLTFVDSTILENDGFVGQGGSTSIGKHAPNVPRWRASAVATWHPGDAWTFTLAGRYSGKQYSTLDNTDTTPHVYGAFDRFVVFDARVRWKASEHVSAALGVDNLADRDYVLFHPFPRRTIVASVDVRY</sequence>
<evidence type="ECO:0000313" key="15">
    <source>
        <dbReference type="EMBL" id="TCO41658.1"/>
    </source>
</evidence>
<keyword evidence="8 10" id="KW-0472">Membrane</keyword>
<evidence type="ECO:0000256" key="8">
    <source>
        <dbReference type="ARBA" id="ARBA00023136"/>
    </source>
</evidence>
<evidence type="ECO:0000256" key="3">
    <source>
        <dbReference type="ARBA" id="ARBA00022452"/>
    </source>
</evidence>
<keyword evidence="3 10" id="KW-1134">Transmembrane beta strand</keyword>
<evidence type="ECO:0000256" key="2">
    <source>
        <dbReference type="ARBA" id="ARBA00022448"/>
    </source>
</evidence>
<evidence type="ECO:0000313" key="16">
    <source>
        <dbReference type="Proteomes" id="UP000294862"/>
    </source>
</evidence>
<comment type="subcellular location">
    <subcellularLocation>
        <location evidence="1 10">Cell outer membrane</location>
        <topology evidence="1 10">Multi-pass membrane protein</topology>
    </subcellularLocation>
</comment>
<accession>A0A4R2IDM0</accession>
<name>A0A4R2IDM0_9GAMM</name>
<evidence type="ECO:0000256" key="5">
    <source>
        <dbReference type="ARBA" id="ARBA00022729"/>
    </source>
</evidence>
<feature type="domain" description="TonB-dependent receptor plug" evidence="14">
    <location>
        <begin position="74"/>
        <end position="185"/>
    </location>
</feature>
<feature type="signal peptide" evidence="12">
    <location>
        <begin position="1"/>
        <end position="37"/>
    </location>
</feature>
<dbReference type="GO" id="GO:0009279">
    <property type="term" value="C:cell outer membrane"/>
    <property type="evidence" value="ECO:0007669"/>
    <property type="project" value="UniProtKB-SubCell"/>
</dbReference>
<keyword evidence="4 10" id="KW-0812">Transmembrane</keyword>
<keyword evidence="16" id="KW-1185">Reference proteome</keyword>
<dbReference type="InterPro" id="IPR037066">
    <property type="entry name" value="Plug_dom_sf"/>
</dbReference>